<dbReference type="AlphaFoldDB" id="A0A7W4K841"/>
<dbReference type="InterPro" id="IPR050465">
    <property type="entry name" value="UPF0194_transport"/>
</dbReference>
<dbReference type="PANTHER" id="PTHR32347:SF23">
    <property type="entry name" value="BLL5650 PROTEIN"/>
    <property type="match status" value="1"/>
</dbReference>
<keyword evidence="6" id="KW-1185">Reference proteome</keyword>
<evidence type="ECO:0000313" key="6">
    <source>
        <dbReference type="Proteomes" id="UP000578030"/>
    </source>
</evidence>
<dbReference type="Gene3D" id="2.40.30.170">
    <property type="match status" value="1"/>
</dbReference>
<keyword evidence="2 3" id="KW-0175">Coiled coil</keyword>
<reference evidence="5 6" key="1">
    <citation type="submission" date="2020-04" db="EMBL/GenBank/DDBJ databases">
        <title>Description of novel Gluconacetobacter.</title>
        <authorList>
            <person name="Sombolestani A."/>
        </authorList>
    </citation>
    <scope>NUCLEOTIDE SEQUENCE [LARGE SCALE GENOMIC DNA]</scope>
    <source>
        <strain evidence="5 6">LMG 27802</strain>
    </source>
</reference>
<dbReference type="RefSeq" id="WP_182958951.1">
    <property type="nucleotide sequence ID" value="NZ_JABEQM010000008.1"/>
</dbReference>
<gene>
    <name evidence="5" type="ORF">HLH28_11060</name>
</gene>
<evidence type="ECO:0000256" key="3">
    <source>
        <dbReference type="SAM" id="Coils"/>
    </source>
</evidence>
<dbReference type="PANTHER" id="PTHR32347">
    <property type="entry name" value="EFFLUX SYSTEM COMPONENT YKNX-RELATED"/>
    <property type="match status" value="1"/>
</dbReference>
<evidence type="ECO:0000256" key="2">
    <source>
        <dbReference type="ARBA" id="ARBA00023054"/>
    </source>
</evidence>
<name>A0A7W4K841_9PROT</name>
<feature type="region of interest" description="Disordered" evidence="4">
    <location>
        <begin position="310"/>
        <end position="329"/>
    </location>
</feature>
<comment type="caution">
    <text evidence="5">The sequence shown here is derived from an EMBL/GenBank/DDBJ whole genome shotgun (WGS) entry which is preliminary data.</text>
</comment>
<dbReference type="GO" id="GO:0030313">
    <property type="term" value="C:cell envelope"/>
    <property type="evidence" value="ECO:0007669"/>
    <property type="project" value="UniProtKB-SubCell"/>
</dbReference>
<organism evidence="5 6">
    <name type="scientific">Gluconacetobacter tumulisoli</name>
    <dbReference type="NCBI Taxonomy" id="1286189"/>
    <lineage>
        <taxon>Bacteria</taxon>
        <taxon>Pseudomonadati</taxon>
        <taxon>Pseudomonadota</taxon>
        <taxon>Alphaproteobacteria</taxon>
        <taxon>Acetobacterales</taxon>
        <taxon>Acetobacteraceae</taxon>
        <taxon>Gluconacetobacter</taxon>
    </lineage>
</organism>
<feature type="coiled-coil region" evidence="3">
    <location>
        <begin position="107"/>
        <end position="165"/>
    </location>
</feature>
<evidence type="ECO:0000313" key="5">
    <source>
        <dbReference type="EMBL" id="MBB2202101.1"/>
    </source>
</evidence>
<dbReference type="EMBL" id="JABEQM010000008">
    <property type="protein sequence ID" value="MBB2202101.1"/>
    <property type="molecule type" value="Genomic_DNA"/>
</dbReference>
<dbReference type="Proteomes" id="UP000578030">
    <property type="component" value="Unassembled WGS sequence"/>
</dbReference>
<dbReference type="Gene3D" id="1.10.287.470">
    <property type="entry name" value="Helix hairpin bin"/>
    <property type="match status" value="1"/>
</dbReference>
<dbReference type="SUPFAM" id="SSF111369">
    <property type="entry name" value="HlyD-like secretion proteins"/>
    <property type="match status" value="1"/>
</dbReference>
<accession>A0A7W4K841</accession>
<dbReference type="Gene3D" id="2.40.50.100">
    <property type="match status" value="1"/>
</dbReference>
<protein>
    <submittedName>
        <fullName evidence="5">HlyD family efflux transporter periplasmic adaptor subunit</fullName>
    </submittedName>
</protein>
<proteinExistence type="predicted"/>
<sequence>MTARRLVTGLVLLALAGAAVWWALSRRPAPVVWQGYVDADFVRIGPTRQGVLTRVRVARGDAVAAGAPLFDQDDVAERAARDQAARQAEESARLLANLQGPGRDTEIRQAQANLADAVATRDRARADARRLEDAAPAGAATFQARDQARAEYRSAQARVDSLGAALDQARAPTGRAEQIRAQMAAAGASRAALALADWQLAQRHATAPAAGIVADVLARPGEVVDAGVPVVSLLPPGNIFIRLFVPQAMLSRVHPGDRVALACDGCAPGLEGTIDFISPQAEYTPPLIYSDESRAKLVYLVQARPRPDQAARFNPGEPVTVRPLAAGAP</sequence>
<evidence type="ECO:0000256" key="1">
    <source>
        <dbReference type="ARBA" id="ARBA00004196"/>
    </source>
</evidence>
<evidence type="ECO:0000256" key="4">
    <source>
        <dbReference type="SAM" id="MobiDB-lite"/>
    </source>
</evidence>
<comment type="subcellular location">
    <subcellularLocation>
        <location evidence="1">Cell envelope</location>
    </subcellularLocation>
</comment>